<keyword evidence="2" id="KW-0812">Transmembrane</keyword>
<reference evidence="3" key="1">
    <citation type="submission" date="2014-11" db="EMBL/GenBank/DDBJ databases">
        <authorList>
            <person name="Otto D Thomas"/>
            <person name="Naeem Raeece"/>
        </authorList>
    </citation>
    <scope>NUCLEOTIDE SEQUENCE</scope>
</reference>
<gene>
    <name evidence="3" type="ORF">Cvel_26469</name>
</gene>
<feature type="compositionally biased region" description="Low complexity" evidence="1">
    <location>
        <begin position="411"/>
        <end position="420"/>
    </location>
</feature>
<feature type="transmembrane region" description="Helical" evidence="2">
    <location>
        <begin position="127"/>
        <end position="148"/>
    </location>
</feature>
<organism evidence="3">
    <name type="scientific">Chromera velia CCMP2878</name>
    <dbReference type="NCBI Taxonomy" id="1169474"/>
    <lineage>
        <taxon>Eukaryota</taxon>
        <taxon>Sar</taxon>
        <taxon>Alveolata</taxon>
        <taxon>Colpodellida</taxon>
        <taxon>Chromeraceae</taxon>
        <taxon>Chromera</taxon>
    </lineage>
</organism>
<evidence type="ECO:0000313" key="3">
    <source>
        <dbReference type="EMBL" id="CEM42048.1"/>
    </source>
</evidence>
<feature type="transmembrane region" description="Helical" evidence="2">
    <location>
        <begin position="557"/>
        <end position="579"/>
    </location>
</feature>
<feature type="region of interest" description="Disordered" evidence="1">
    <location>
        <begin position="631"/>
        <end position="781"/>
    </location>
</feature>
<name>A0A0G4HDF1_9ALVE</name>
<accession>A0A0G4HDF1</accession>
<keyword evidence="2" id="KW-0472">Membrane</keyword>
<evidence type="ECO:0008006" key="4">
    <source>
        <dbReference type="Google" id="ProtNLM"/>
    </source>
</evidence>
<evidence type="ECO:0000256" key="1">
    <source>
        <dbReference type="SAM" id="MobiDB-lite"/>
    </source>
</evidence>
<dbReference type="VEuPathDB" id="CryptoDB:Cvel_26469"/>
<sequence length="912" mass="96728">MDVLREPLTETPSLSIRSDAAGAGTAGSGGGGHLQTAVAVAASRGRERAERQKQRQRQRQMILQLHSNPRAGEERAARDAGLRLIRQKVGLSVWVRISVVMTCTLQLLELGVAVAIAAAYWSSHRVWAVAVILLQLAANLVQSGFYLYHREFLLSALSVVGLHVLVEGGRSWRDGSFTKTTDEFQAVQAVVAVLPSVCFYLYVTLRLADDMGTSYLALNIFSAVVCTAYVGFLLLQLEKRFLYRRTLPEVARRLWGFGDEGAGGFGALTPAATYAAATGRTVGAATRTGKGTTRGTPGFPVVVNVEQQPGEVGWGGQADPQWPGAVCSGGPPGVSFKGSAASVVSSSSIPPTGARKTADARGFVYQASGRGTGVDGSGGMPGSFGSSADPRLAKGGWVGAVDAEEREAEGGMESASASVVAGGGEGGEARGENYPSGFFSFSEGGRGAAPEVLSWIPLSVQEEEEAAEGGGVELEGEESRASGGSKQGIFFYVCALIGAVLLDLFIWLYYFFDIHFRILALTLALLHYTFLNCLVVVLAHSLYVYAVFKSFNNHSWLNLLAVVALSLVGPFAVLSLPFLNASLPVCLWILLWRLLESSFYVWPFVSFSLTVFLTGGKEKKEAKKMVKEGAKTAAAEDEKEEGETEKATPQAKTKTAEEAKNARRALLAAQDREEDEMGTVVEMKSSEEETIPESSKSREVEKETRSLVGTEKGRRERSPLSASRRGDLQGEEGVEMERGGGRQTVEGEGLGTEEPSLDRGGTPHHGHSSPPGPASDPLTLRLLPSPESLSSVLSFALSVFPQWGVGGWFLSASGGTGRGGDALMVRVNGGSLAAAAAEVAGASEDFSAEDAGDLSDGSAVTLPHVLESSLPRYILVFWLAAIVCSALKLCVWAAANRSRMAFAKPVVIPHHL</sequence>
<dbReference type="EMBL" id="CDMZ01002365">
    <property type="protein sequence ID" value="CEM42048.1"/>
    <property type="molecule type" value="Genomic_DNA"/>
</dbReference>
<feature type="transmembrane region" description="Helical" evidence="2">
    <location>
        <begin position="215"/>
        <end position="235"/>
    </location>
</feature>
<feature type="transmembrane region" description="Helical" evidence="2">
    <location>
        <begin position="93"/>
        <end position="121"/>
    </location>
</feature>
<keyword evidence="2" id="KW-1133">Transmembrane helix</keyword>
<protein>
    <recommendedName>
        <fullName evidence="4">Transmembrane protein</fullName>
    </recommendedName>
</protein>
<feature type="transmembrane region" description="Helical" evidence="2">
    <location>
        <begin position="873"/>
        <end position="895"/>
    </location>
</feature>
<proteinExistence type="predicted"/>
<feature type="transmembrane region" description="Helical" evidence="2">
    <location>
        <begin position="186"/>
        <end position="203"/>
    </location>
</feature>
<feature type="transmembrane region" description="Helical" evidence="2">
    <location>
        <begin position="489"/>
        <end position="512"/>
    </location>
</feature>
<feature type="transmembrane region" description="Helical" evidence="2">
    <location>
        <begin position="599"/>
        <end position="616"/>
    </location>
</feature>
<feature type="transmembrane region" description="Helical" evidence="2">
    <location>
        <begin position="518"/>
        <end position="545"/>
    </location>
</feature>
<feature type="region of interest" description="Disordered" evidence="1">
    <location>
        <begin position="1"/>
        <end position="32"/>
    </location>
</feature>
<feature type="region of interest" description="Disordered" evidence="1">
    <location>
        <begin position="407"/>
        <end position="426"/>
    </location>
</feature>
<feature type="compositionally biased region" description="Basic and acidic residues" evidence="1">
    <location>
        <begin position="695"/>
        <end position="728"/>
    </location>
</feature>
<dbReference type="AlphaFoldDB" id="A0A0G4HDF1"/>
<evidence type="ECO:0000256" key="2">
    <source>
        <dbReference type="SAM" id="Phobius"/>
    </source>
</evidence>